<comment type="subcellular location">
    <subcellularLocation>
        <location evidence="6">Cell membrane</location>
        <topology evidence="6">Multi-pass membrane protein</topology>
    </subcellularLocation>
    <subcellularLocation>
        <location evidence="1">Membrane</location>
        <topology evidence="1">Multi-pass membrane protein</topology>
    </subcellularLocation>
</comment>
<keyword evidence="9" id="KW-1185">Reference proteome</keyword>
<comment type="caution">
    <text evidence="8">The sequence shown here is derived from an EMBL/GenBank/DDBJ whole genome shotgun (WGS) entry which is preliminary data.</text>
</comment>
<feature type="transmembrane region" description="Helical" evidence="6">
    <location>
        <begin position="225"/>
        <end position="245"/>
    </location>
</feature>
<organism evidence="8 9">
    <name type="scientific">Crossiella equi</name>
    <dbReference type="NCBI Taxonomy" id="130796"/>
    <lineage>
        <taxon>Bacteria</taxon>
        <taxon>Bacillati</taxon>
        <taxon>Actinomycetota</taxon>
        <taxon>Actinomycetes</taxon>
        <taxon>Pseudonocardiales</taxon>
        <taxon>Pseudonocardiaceae</taxon>
        <taxon>Crossiella</taxon>
    </lineage>
</organism>
<dbReference type="PANTHER" id="PTHR43077">
    <property type="entry name" value="TRANSPORT PERMEASE YVFS-RELATED"/>
    <property type="match status" value="1"/>
</dbReference>
<keyword evidence="6" id="KW-1003">Cell membrane</keyword>
<dbReference type="InterPro" id="IPR000412">
    <property type="entry name" value="ABC_2_transport"/>
</dbReference>
<feature type="domain" description="ABC transmembrane type-2" evidence="7">
    <location>
        <begin position="23"/>
        <end position="251"/>
    </location>
</feature>
<evidence type="ECO:0000256" key="3">
    <source>
        <dbReference type="ARBA" id="ARBA00022989"/>
    </source>
</evidence>
<dbReference type="InterPro" id="IPR013525">
    <property type="entry name" value="ABC2_TM"/>
</dbReference>
<dbReference type="EMBL" id="JAGIOO010000001">
    <property type="protein sequence ID" value="MBP2471276.1"/>
    <property type="molecule type" value="Genomic_DNA"/>
</dbReference>
<protein>
    <recommendedName>
        <fullName evidence="6">Transport permease protein</fullName>
    </recommendedName>
</protein>
<sequence length="253" mass="26587">MNVITATGVVYAREMRPTLRNPMVLVTGMVQPVLYVVLFGPLLTMMPIPGAPAGSTPWAWFIPGMLVFTMLFGTAFAGADLMYEQSTGTLERLLASPVNRVALLVGQVGKQLSVLLAQAVLLIVLVLPFGLSVSVLGTVLGLLLLLLLAGAVGIGSLGLGLALTQIYQFYTAVQAAILPLMLTAGMLLPMDAAPGWLYTLSRLNPLTHVVDAERALFAGDFGHPAIPLAVALTAALGAAATWFALHNIRKQSA</sequence>
<comment type="similarity">
    <text evidence="6">Belongs to the ABC-2 integral membrane protein family.</text>
</comment>
<keyword evidence="5" id="KW-0046">Antibiotic resistance</keyword>
<dbReference type="PROSITE" id="PS51012">
    <property type="entry name" value="ABC_TM2"/>
    <property type="match status" value="1"/>
</dbReference>
<evidence type="ECO:0000256" key="5">
    <source>
        <dbReference type="ARBA" id="ARBA00023251"/>
    </source>
</evidence>
<feature type="transmembrane region" description="Helical" evidence="6">
    <location>
        <begin position="169"/>
        <end position="188"/>
    </location>
</feature>
<name>A0ABS5A3X5_9PSEU</name>
<evidence type="ECO:0000256" key="4">
    <source>
        <dbReference type="ARBA" id="ARBA00023136"/>
    </source>
</evidence>
<proteinExistence type="inferred from homology"/>
<gene>
    <name evidence="8" type="ORF">JOF53_000148</name>
</gene>
<dbReference type="InterPro" id="IPR051328">
    <property type="entry name" value="T7SS_ABC-Transporter"/>
</dbReference>
<feature type="transmembrane region" description="Helical" evidence="6">
    <location>
        <begin position="23"/>
        <end position="46"/>
    </location>
</feature>
<dbReference type="PANTHER" id="PTHR43077:SF10">
    <property type="entry name" value="TRANSPORT PERMEASE PROTEIN"/>
    <property type="match status" value="1"/>
</dbReference>
<keyword evidence="6" id="KW-0813">Transport</keyword>
<evidence type="ECO:0000313" key="8">
    <source>
        <dbReference type="EMBL" id="MBP2471276.1"/>
    </source>
</evidence>
<feature type="transmembrane region" description="Helical" evidence="6">
    <location>
        <begin position="112"/>
        <end position="133"/>
    </location>
</feature>
<keyword evidence="4 6" id="KW-0472">Membrane</keyword>
<evidence type="ECO:0000259" key="7">
    <source>
        <dbReference type="PROSITE" id="PS51012"/>
    </source>
</evidence>
<evidence type="ECO:0000313" key="9">
    <source>
        <dbReference type="Proteomes" id="UP001519363"/>
    </source>
</evidence>
<dbReference type="Proteomes" id="UP001519363">
    <property type="component" value="Unassembled WGS sequence"/>
</dbReference>
<reference evidence="8 9" key="1">
    <citation type="submission" date="2021-03" db="EMBL/GenBank/DDBJ databases">
        <title>Sequencing the genomes of 1000 actinobacteria strains.</title>
        <authorList>
            <person name="Klenk H.-P."/>
        </authorList>
    </citation>
    <scope>NUCLEOTIDE SEQUENCE [LARGE SCALE GENOMIC DNA]</scope>
    <source>
        <strain evidence="8 9">DSM 44580</strain>
    </source>
</reference>
<dbReference type="InterPro" id="IPR047817">
    <property type="entry name" value="ABC2_TM_bact-type"/>
</dbReference>
<accession>A0ABS5A3X5</accession>
<keyword evidence="2 6" id="KW-0812">Transmembrane</keyword>
<keyword evidence="3 6" id="KW-1133">Transmembrane helix</keyword>
<evidence type="ECO:0000256" key="2">
    <source>
        <dbReference type="ARBA" id="ARBA00022692"/>
    </source>
</evidence>
<dbReference type="PIRSF" id="PIRSF006648">
    <property type="entry name" value="DrrB"/>
    <property type="match status" value="1"/>
</dbReference>
<feature type="transmembrane region" description="Helical" evidence="6">
    <location>
        <begin position="58"/>
        <end position="83"/>
    </location>
</feature>
<evidence type="ECO:0000256" key="6">
    <source>
        <dbReference type="RuleBase" id="RU361157"/>
    </source>
</evidence>
<dbReference type="Pfam" id="PF01061">
    <property type="entry name" value="ABC2_membrane"/>
    <property type="match status" value="1"/>
</dbReference>
<dbReference type="RefSeq" id="WP_086782625.1">
    <property type="nucleotide sequence ID" value="NZ_JAGIOO010000001.1"/>
</dbReference>
<evidence type="ECO:0000256" key="1">
    <source>
        <dbReference type="ARBA" id="ARBA00004141"/>
    </source>
</evidence>
<feature type="transmembrane region" description="Helical" evidence="6">
    <location>
        <begin position="139"/>
        <end position="162"/>
    </location>
</feature>